<keyword evidence="3" id="KW-1185">Reference proteome</keyword>
<comment type="caution">
    <text evidence="2">The sequence shown here is derived from an EMBL/GenBank/DDBJ whole genome shotgun (WGS) entry which is preliminary data.</text>
</comment>
<proteinExistence type="predicted"/>
<accession>A0ABP6ILR9</accession>
<keyword evidence="1" id="KW-0812">Transmembrane</keyword>
<evidence type="ECO:0000256" key="1">
    <source>
        <dbReference type="SAM" id="Phobius"/>
    </source>
</evidence>
<evidence type="ECO:0008006" key="4">
    <source>
        <dbReference type="Google" id="ProtNLM"/>
    </source>
</evidence>
<reference evidence="3" key="1">
    <citation type="journal article" date="2019" name="Int. J. Syst. Evol. Microbiol.">
        <title>The Global Catalogue of Microorganisms (GCM) 10K type strain sequencing project: providing services to taxonomists for standard genome sequencing and annotation.</title>
        <authorList>
            <consortium name="The Broad Institute Genomics Platform"/>
            <consortium name="The Broad Institute Genome Sequencing Center for Infectious Disease"/>
            <person name="Wu L."/>
            <person name="Ma J."/>
        </authorList>
    </citation>
    <scope>NUCLEOTIDE SEQUENCE [LARGE SCALE GENOMIC DNA]</scope>
    <source>
        <strain evidence="3">JCM 6242</strain>
    </source>
</reference>
<name>A0ABP6ILR9_9ACTN</name>
<gene>
    <name evidence="2" type="ORF">GCM10010517_61320</name>
</gene>
<dbReference type="Proteomes" id="UP001500831">
    <property type="component" value="Unassembled WGS sequence"/>
</dbReference>
<organism evidence="2 3">
    <name type="scientific">Streptosporangium fragile</name>
    <dbReference type="NCBI Taxonomy" id="46186"/>
    <lineage>
        <taxon>Bacteria</taxon>
        <taxon>Bacillati</taxon>
        <taxon>Actinomycetota</taxon>
        <taxon>Actinomycetes</taxon>
        <taxon>Streptosporangiales</taxon>
        <taxon>Streptosporangiaceae</taxon>
        <taxon>Streptosporangium</taxon>
    </lineage>
</organism>
<protein>
    <recommendedName>
        <fullName evidence="4">ABC transporter permease</fullName>
    </recommendedName>
</protein>
<feature type="transmembrane region" description="Helical" evidence="1">
    <location>
        <begin position="21"/>
        <end position="39"/>
    </location>
</feature>
<keyword evidence="1" id="KW-1133">Transmembrane helix</keyword>
<dbReference type="EMBL" id="BAAAVI010000057">
    <property type="protein sequence ID" value="GAA2896332.1"/>
    <property type="molecule type" value="Genomic_DNA"/>
</dbReference>
<keyword evidence="1" id="KW-0472">Membrane</keyword>
<evidence type="ECO:0000313" key="3">
    <source>
        <dbReference type="Proteomes" id="UP001500831"/>
    </source>
</evidence>
<sequence length="52" mass="5790">MYGWIWRLLPGNPAAKALTSLVLAGLVAAVLWYVVFPWLEPRLPLDPTTVGR</sequence>
<evidence type="ECO:0000313" key="2">
    <source>
        <dbReference type="EMBL" id="GAA2896332.1"/>
    </source>
</evidence>